<dbReference type="PANTHER" id="PTHR46401">
    <property type="entry name" value="GLYCOSYLTRANSFERASE WBBK-RELATED"/>
    <property type="match status" value="1"/>
</dbReference>
<keyword evidence="1" id="KW-0808">Transferase</keyword>
<protein>
    <recommendedName>
        <fullName evidence="5">Glycosyltransferase</fullName>
    </recommendedName>
</protein>
<dbReference type="SUPFAM" id="SSF53756">
    <property type="entry name" value="UDP-Glycosyltransferase/glycogen phosphorylase"/>
    <property type="match status" value="1"/>
</dbReference>
<evidence type="ECO:0000259" key="3">
    <source>
        <dbReference type="Pfam" id="PF13439"/>
    </source>
</evidence>
<dbReference type="GO" id="GO:0016757">
    <property type="term" value="F:glycosyltransferase activity"/>
    <property type="evidence" value="ECO:0007669"/>
    <property type="project" value="InterPro"/>
</dbReference>
<proteinExistence type="predicted"/>
<evidence type="ECO:0000256" key="1">
    <source>
        <dbReference type="ARBA" id="ARBA00022679"/>
    </source>
</evidence>
<dbReference type="CAZy" id="GT4">
    <property type="family name" value="Glycosyltransferase Family 4"/>
</dbReference>
<dbReference type="Pfam" id="PF13439">
    <property type="entry name" value="Glyco_transf_4"/>
    <property type="match status" value="1"/>
</dbReference>
<dbReference type="GO" id="GO:0009103">
    <property type="term" value="P:lipopolysaccharide biosynthetic process"/>
    <property type="evidence" value="ECO:0007669"/>
    <property type="project" value="TreeGrafter"/>
</dbReference>
<feature type="domain" description="Glycosyltransferase subfamily 4-like N-terminal" evidence="3">
    <location>
        <begin position="65"/>
        <end position="185"/>
    </location>
</feature>
<dbReference type="AlphaFoldDB" id="E1YA79"/>
<feature type="domain" description="Glycosyl transferase family 1" evidence="2">
    <location>
        <begin position="197"/>
        <end position="361"/>
    </location>
</feature>
<evidence type="ECO:0000313" key="4">
    <source>
        <dbReference type="EMBL" id="CBX27473.1"/>
    </source>
</evidence>
<dbReference type="InterPro" id="IPR028098">
    <property type="entry name" value="Glyco_trans_4-like_N"/>
</dbReference>
<gene>
    <name evidence="4" type="ORF">N47_H22950</name>
</gene>
<dbReference type="EMBL" id="FR695866">
    <property type="protein sequence ID" value="CBX27473.1"/>
    <property type="molecule type" value="Genomic_DNA"/>
</dbReference>
<evidence type="ECO:0008006" key="5">
    <source>
        <dbReference type="Google" id="ProtNLM"/>
    </source>
</evidence>
<organism evidence="4">
    <name type="scientific">uncultured Desulfobacterium sp</name>
    <dbReference type="NCBI Taxonomy" id="201089"/>
    <lineage>
        <taxon>Bacteria</taxon>
        <taxon>Pseudomonadati</taxon>
        <taxon>Thermodesulfobacteriota</taxon>
        <taxon>Desulfobacteria</taxon>
        <taxon>Desulfobacterales</taxon>
        <taxon>Desulfobacteriaceae</taxon>
        <taxon>Desulfobacterium</taxon>
        <taxon>environmental samples</taxon>
    </lineage>
</organism>
<accession>E1YA79</accession>
<dbReference type="InterPro" id="IPR001296">
    <property type="entry name" value="Glyco_trans_1"/>
</dbReference>
<sequence length="389" mass="44150">MIKSETPDNIKIAMLGSFPPLRGLSSYCLELALSIADLVDTEFISFKKLYPSFIYPGGGLNEDNTFPAINHPKLNIKRRLTWYNPFTWLKEGLFGDANLLHAQWWSLPLFPIYFIICSCYKIRRKPIVITVHNVLPHEKSFAYKKLSGSLFRLADHLIVHTAKNKEQMITVYGISSNKISLVPHGSLDFHVKQGIERDKIREEMGFDTKDKIILLFGAIRAYKGVDTAIKSFAQVLAKIPESRLLIAGKLWEKWEPYHNLIKELNLENYISTYLDYIPSGEVYRYFTASDIVILPYHHFDSQSGVGATAISFRKPLIVTDAGGLPDLVCDQRFVVRPNDVSCLATAIIGCINDPVQLKAMTDASEIITNKLAWPEIANKTYSIYKRLTD</sequence>
<name>E1YA79_9BACT</name>
<evidence type="ECO:0000259" key="2">
    <source>
        <dbReference type="Pfam" id="PF00534"/>
    </source>
</evidence>
<dbReference type="Pfam" id="PF00534">
    <property type="entry name" value="Glycos_transf_1"/>
    <property type="match status" value="1"/>
</dbReference>
<dbReference type="Gene3D" id="3.40.50.2000">
    <property type="entry name" value="Glycogen Phosphorylase B"/>
    <property type="match status" value="2"/>
</dbReference>
<reference evidence="4" key="1">
    <citation type="journal article" date="2011" name="Environ. Microbiol.">
        <title>Genomic insights into the metabolic potential of the polycyclic aromatic hydrocarbon degrading sulfate-reducing Deltaproteobacterium N47.</title>
        <authorList>
            <person name="Bergmann F."/>
            <person name="Selesi D."/>
            <person name="Weinmaier T."/>
            <person name="Tischler P."/>
            <person name="Rattei T."/>
            <person name="Meckenstock R.U."/>
        </authorList>
    </citation>
    <scope>NUCLEOTIDE SEQUENCE</scope>
</reference>
<dbReference type="PANTHER" id="PTHR46401:SF2">
    <property type="entry name" value="GLYCOSYLTRANSFERASE WBBK-RELATED"/>
    <property type="match status" value="1"/>
</dbReference>